<name>A0A0E9S4S2_ANGAN</name>
<protein>
    <submittedName>
        <fullName evidence="2">Uncharacterized protein</fullName>
    </submittedName>
</protein>
<dbReference type="EMBL" id="GBXM01072326">
    <property type="protein sequence ID" value="JAH36251.1"/>
    <property type="molecule type" value="Transcribed_RNA"/>
</dbReference>
<keyword evidence="1" id="KW-0472">Membrane</keyword>
<keyword evidence="1" id="KW-1133">Transmembrane helix</keyword>
<sequence length="52" mass="6138">MYNYKNRTSKCDGLPMITASPQKHSQDLMTHVYVIAMYYLTIYYIKEIGMVL</sequence>
<keyword evidence="1" id="KW-0812">Transmembrane</keyword>
<reference evidence="2" key="1">
    <citation type="submission" date="2014-11" db="EMBL/GenBank/DDBJ databases">
        <authorList>
            <person name="Amaro Gonzalez C."/>
        </authorList>
    </citation>
    <scope>NUCLEOTIDE SEQUENCE</scope>
</reference>
<organism evidence="2">
    <name type="scientific">Anguilla anguilla</name>
    <name type="common">European freshwater eel</name>
    <name type="synonym">Muraena anguilla</name>
    <dbReference type="NCBI Taxonomy" id="7936"/>
    <lineage>
        <taxon>Eukaryota</taxon>
        <taxon>Metazoa</taxon>
        <taxon>Chordata</taxon>
        <taxon>Craniata</taxon>
        <taxon>Vertebrata</taxon>
        <taxon>Euteleostomi</taxon>
        <taxon>Actinopterygii</taxon>
        <taxon>Neopterygii</taxon>
        <taxon>Teleostei</taxon>
        <taxon>Anguilliformes</taxon>
        <taxon>Anguillidae</taxon>
        <taxon>Anguilla</taxon>
    </lineage>
</organism>
<evidence type="ECO:0000256" key="1">
    <source>
        <dbReference type="SAM" id="Phobius"/>
    </source>
</evidence>
<reference evidence="2" key="2">
    <citation type="journal article" date="2015" name="Fish Shellfish Immunol.">
        <title>Early steps in the European eel (Anguilla anguilla)-Vibrio vulnificus interaction in the gills: Role of the RtxA13 toxin.</title>
        <authorList>
            <person name="Callol A."/>
            <person name="Pajuelo D."/>
            <person name="Ebbesson L."/>
            <person name="Teles M."/>
            <person name="MacKenzie S."/>
            <person name="Amaro C."/>
        </authorList>
    </citation>
    <scope>NUCLEOTIDE SEQUENCE</scope>
</reference>
<evidence type="ECO:0000313" key="2">
    <source>
        <dbReference type="EMBL" id="JAH36251.1"/>
    </source>
</evidence>
<dbReference type="AlphaFoldDB" id="A0A0E9S4S2"/>
<proteinExistence type="predicted"/>
<accession>A0A0E9S4S2</accession>
<feature type="transmembrane region" description="Helical" evidence="1">
    <location>
        <begin position="28"/>
        <end position="45"/>
    </location>
</feature>